<comment type="caution">
    <text evidence="2">The sequence shown here is derived from an EMBL/GenBank/DDBJ whole genome shotgun (WGS) entry which is preliminary data.</text>
</comment>
<dbReference type="InterPro" id="IPR009071">
    <property type="entry name" value="HMG_box_dom"/>
</dbReference>
<sequence>MENDNIFISYESKMKSFEDPLQNTFFKYHSNHDIKSYDSDILCNDPSYSKTLYDDDYINYLVELHRPIFPPDINVEEFVNENENNKKIKDMSKMNRGNSFMVYRKYLHKHLQISGVNFPMKQLSQLASALWKSEPENVKDHYKVLSERIQELHYERLGNLIINGKRKKSPNDDDDDNEKMSHKKIKDMTKKNGGNSFIIFRKKLNEFLKSKGFNLPMQKLSPLASDLWSKQPEYVKSQHKELSEQTKKLLNEQMKNLYYGQDDNGSFVNNIQSEQLMPIYIELE</sequence>
<reference evidence="2 3" key="1">
    <citation type="submission" date="2014-02" db="EMBL/GenBank/DDBJ databases">
        <title>Single nucleus genome sequencing reveals high similarity among nuclei of an endomycorrhizal fungus.</title>
        <authorList>
            <person name="Lin K."/>
            <person name="Geurts R."/>
            <person name="Zhang Z."/>
            <person name="Limpens E."/>
            <person name="Saunders D.G."/>
            <person name="Mu D."/>
            <person name="Pang E."/>
            <person name="Cao H."/>
            <person name="Cha H."/>
            <person name="Lin T."/>
            <person name="Zhou Q."/>
            <person name="Shang Y."/>
            <person name="Li Y."/>
            <person name="Ivanov S."/>
            <person name="Sharma T."/>
            <person name="Velzen R.V."/>
            <person name="Ruijter N.D."/>
            <person name="Aanen D.K."/>
            <person name="Win J."/>
            <person name="Kamoun S."/>
            <person name="Bisseling T."/>
            <person name="Huang S."/>
        </authorList>
    </citation>
    <scope>NUCLEOTIDE SEQUENCE [LARGE SCALE GENOMIC DNA]</scope>
    <source>
        <strain evidence="3">DAOM197198w</strain>
    </source>
</reference>
<dbReference type="InterPro" id="IPR036910">
    <property type="entry name" value="HMG_box_dom_sf"/>
</dbReference>
<dbReference type="Pfam" id="PF00505">
    <property type="entry name" value="HMG_box"/>
    <property type="match status" value="1"/>
</dbReference>
<dbReference type="EMBL" id="JEMT01026500">
    <property type="protein sequence ID" value="EXX59328.1"/>
    <property type="molecule type" value="Genomic_DNA"/>
</dbReference>
<dbReference type="SMR" id="A0A015LXE0"/>
<feature type="domain" description="HMG box" evidence="1">
    <location>
        <begin position="98"/>
        <end position="155"/>
    </location>
</feature>
<dbReference type="SUPFAM" id="SSF47095">
    <property type="entry name" value="HMG-box"/>
    <property type="match status" value="2"/>
</dbReference>
<dbReference type="HOGENOM" id="CLU_852976_0_0_1"/>
<dbReference type="Gene3D" id="1.10.30.10">
    <property type="entry name" value="High mobility group box domain"/>
    <property type="match status" value="2"/>
</dbReference>
<dbReference type="OrthoDB" id="6247875at2759"/>
<protein>
    <recommendedName>
        <fullName evidence="1">HMG box domain-containing protein</fullName>
    </recommendedName>
</protein>
<keyword evidence="3" id="KW-1185">Reference proteome</keyword>
<accession>A0A015LXE0</accession>
<name>A0A015LXE0_RHIIW</name>
<proteinExistence type="predicted"/>
<evidence type="ECO:0000313" key="3">
    <source>
        <dbReference type="Proteomes" id="UP000022910"/>
    </source>
</evidence>
<organism evidence="2 3">
    <name type="scientific">Rhizophagus irregularis (strain DAOM 197198w)</name>
    <name type="common">Glomus intraradices</name>
    <dbReference type="NCBI Taxonomy" id="1432141"/>
    <lineage>
        <taxon>Eukaryota</taxon>
        <taxon>Fungi</taxon>
        <taxon>Fungi incertae sedis</taxon>
        <taxon>Mucoromycota</taxon>
        <taxon>Glomeromycotina</taxon>
        <taxon>Glomeromycetes</taxon>
        <taxon>Glomerales</taxon>
        <taxon>Glomeraceae</taxon>
        <taxon>Rhizophagus</taxon>
    </lineage>
</organism>
<dbReference type="Proteomes" id="UP000022910">
    <property type="component" value="Unassembled WGS sequence"/>
</dbReference>
<dbReference type="AlphaFoldDB" id="A0A015LXE0"/>
<gene>
    <name evidence="2" type="ORF">RirG_190110</name>
</gene>
<evidence type="ECO:0000259" key="1">
    <source>
        <dbReference type="Pfam" id="PF00505"/>
    </source>
</evidence>
<evidence type="ECO:0000313" key="2">
    <source>
        <dbReference type="EMBL" id="EXX59328.1"/>
    </source>
</evidence>